<reference evidence="1 2" key="1">
    <citation type="submission" date="2018-07" db="EMBL/GenBank/DDBJ databases">
        <title>Genomic Encyclopedia of Type Strains, Phase III (KMG-III): the genomes of soil and plant-associated and newly described type strains.</title>
        <authorList>
            <person name="Whitman W."/>
        </authorList>
    </citation>
    <scope>NUCLEOTIDE SEQUENCE [LARGE SCALE GENOMIC DNA]</scope>
    <source>
        <strain evidence="1 2">31-25a</strain>
    </source>
</reference>
<dbReference type="RefSeq" id="WP_114429882.1">
    <property type="nucleotide sequence ID" value="NZ_QPJM01000004.1"/>
</dbReference>
<evidence type="ECO:0000313" key="2">
    <source>
        <dbReference type="Proteomes" id="UP000253324"/>
    </source>
</evidence>
<sequence>MIDLSGIDADAATSDDQAFHLIGDSEFSNSAGELRIFQVQQDAPTDLDHWMVEADSNGDGIAD</sequence>
<dbReference type="OrthoDB" id="8404603at2"/>
<keyword evidence="2" id="KW-1185">Reference proteome</keyword>
<organism evidence="1 2">
    <name type="scientific">Phyllobacterium bourgognense</name>
    <dbReference type="NCBI Taxonomy" id="314236"/>
    <lineage>
        <taxon>Bacteria</taxon>
        <taxon>Pseudomonadati</taxon>
        <taxon>Pseudomonadota</taxon>
        <taxon>Alphaproteobacteria</taxon>
        <taxon>Hyphomicrobiales</taxon>
        <taxon>Phyllobacteriaceae</taxon>
        <taxon>Phyllobacterium</taxon>
    </lineage>
</organism>
<protein>
    <submittedName>
        <fullName evidence="1">Uncharacterized protein</fullName>
    </submittedName>
</protein>
<dbReference type="EMBL" id="QPJM01000004">
    <property type="protein sequence ID" value="RCW84631.1"/>
    <property type="molecule type" value="Genomic_DNA"/>
</dbReference>
<evidence type="ECO:0000313" key="1">
    <source>
        <dbReference type="EMBL" id="RCW84631.1"/>
    </source>
</evidence>
<dbReference type="AlphaFoldDB" id="A0A368YWR6"/>
<accession>A0A368YWR6</accession>
<name>A0A368YWR6_9HYPH</name>
<dbReference type="Proteomes" id="UP000253324">
    <property type="component" value="Unassembled WGS sequence"/>
</dbReference>
<proteinExistence type="predicted"/>
<gene>
    <name evidence="1" type="ORF">C7476_104389</name>
</gene>
<comment type="caution">
    <text evidence="1">The sequence shown here is derived from an EMBL/GenBank/DDBJ whole genome shotgun (WGS) entry which is preliminary data.</text>
</comment>